<dbReference type="PANTHER" id="PTHR48228:SF5">
    <property type="entry name" value="ALPHA-METHYLACYL-COA RACEMASE"/>
    <property type="match status" value="1"/>
</dbReference>
<dbReference type="InterPro" id="IPR003673">
    <property type="entry name" value="CoA-Trfase_fam_III"/>
</dbReference>
<dbReference type="InterPro" id="IPR050509">
    <property type="entry name" value="CoA-transferase_III"/>
</dbReference>
<reference evidence="1 2" key="1">
    <citation type="submission" date="2020-08" db="EMBL/GenBank/DDBJ databases">
        <title>Genomic Encyclopedia of Type Strains, Phase IV (KMG-IV): sequencing the most valuable type-strain genomes for metagenomic binning, comparative biology and taxonomic classification.</title>
        <authorList>
            <person name="Goeker M."/>
        </authorList>
    </citation>
    <scope>NUCLEOTIDE SEQUENCE [LARGE SCALE GENOMIC DNA]</scope>
    <source>
        <strain evidence="1 2">DSM 106739</strain>
    </source>
</reference>
<dbReference type="Gene3D" id="3.40.50.10540">
    <property type="entry name" value="Crotonobetainyl-coa:carnitine coa-transferase, domain 1"/>
    <property type="match status" value="1"/>
</dbReference>
<accession>A0A840BDZ8</accession>
<dbReference type="InterPro" id="IPR044855">
    <property type="entry name" value="CoA-Trfase_III_dom3_sf"/>
</dbReference>
<dbReference type="Gene3D" id="3.30.1540.10">
    <property type="entry name" value="formyl-coa transferase, domain 3"/>
    <property type="match status" value="1"/>
</dbReference>
<keyword evidence="2" id="KW-1185">Reference proteome</keyword>
<sequence>MNPSTGPLAGVRVIEIGGIGPAPFCGMLLADMGADVVLLERSGGTLARQLFGGGRETVANRGKRSLGIDLKAPGAAEVVLRLLEQADVLIEGFRPGVMERLGLGPEVCAARNPRLIYARMTGWGQTGPLAPRAGHDLNYAALSGALDAGRWHGGAPWAPPSLLGDMGGGGMMLAFGIACALLEARRSGRGQVIDAAMTEGAALLAHGLYNVHAKRERYPGIEHILDSTAPFYDVYACADGKWLSVAPLEPQFYALMLQALGLLDDPDFPVLEQYTAAHWPRMRERLAAIFAGQPREHWTSMFADSDACIAPVLDMDEAPEHPHLQAREAFIEVAGIRQPAPAPRLSATPASVRSEPPLAGEHTVELLRAFGFSDADLDALLAARVLEQLSENAA</sequence>
<dbReference type="EC" id="5.1.99.4" evidence="1"/>
<dbReference type="SUPFAM" id="SSF89796">
    <property type="entry name" value="CoA-transferase family III (CaiB/BaiF)"/>
    <property type="match status" value="1"/>
</dbReference>
<dbReference type="AlphaFoldDB" id="A0A840BDZ8"/>
<dbReference type="Proteomes" id="UP000561045">
    <property type="component" value="Unassembled WGS sequence"/>
</dbReference>
<proteinExistence type="predicted"/>
<comment type="caution">
    <text evidence="1">The sequence shown here is derived from an EMBL/GenBank/DDBJ whole genome shotgun (WGS) entry which is preliminary data.</text>
</comment>
<dbReference type="PANTHER" id="PTHR48228">
    <property type="entry name" value="SUCCINYL-COA--D-CITRAMALATE COA-TRANSFERASE"/>
    <property type="match status" value="1"/>
</dbReference>
<protein>
    <submittedName>
        <fullName evidence="1">Alpha-methylacyl-CoA racemase</fullName>
        <ecNumber evidence="1">5.1.99.4</ecNumber>
    </submittedName>
</protein>
<dbReference type="InterPro" id="IPR023606">
    <property type="entry name" value="CoA-Trfase_III_dom_1_sf"/>
</dbReference>
<organism evidence="1 2">
    <name type="scientific">Niveibacterium umoris</name>
    <dbReference type="NCBI Taxonomy" id="1193620"/>
    <lineage>
        <taxon>Bacteria</taxon>
        <taxon>Pseudomonadati</taxon>
        <taxon>Pseudomonadota</taxon>
        <taxon>Betaproteobacteria</taxon>
        <taxon>Rhodocyclales</taxon>
        <taxon>Rhodocyclaceae</taxon>
        <taxon>Niveibacterium</taxon>
    </lineage>
</organism>
<evidence type="ECO:0000313" key="1">
    <source>
        <dbReference type="EMBL" id="MBB4011250.1"/>
    </source>
</evidence>
<dbReference type="RefSeq" id="WP_183631646.1">
    <property type="nucleotide sequence ID" value="NZ_BAABLE010000011.1"/>
</dbReference>
<keyword evidence="1" id="KW-0413">Isomerase</keyword>
<dbReference type="EMBL" id="JACIET010000001">
    <property type="protein sequence ID" value="MBB4011250.1"/>
    <property type="molecule type" value="Genomic_DNA"/>
</dbReference>
<dbReference type="Pfam" id="PF02515">
    <property type="entry name" value="CoA_transf_3"/>
    <property type="match status" value="1"/>
</dbReference>
<evidence type="ECO:0000313" key="2">
    <source>
        <dbReference type="Proteomes" id="UP000561045"/>
    </source>
</evidence>
<gene>
    <name evidence="1" type="ORF">GGR36_000558</name>
</gene>
<dbReference type="GO" id="GO:0008111">
    <property type="term" value="F:alpha-methylacyl-CoA racemase activity"/>
    <property type="evidence" value="ECO:0007669"/>
    <property type="project" value="UniProtKB-EC"/>
</dbReference>
<name>A0A840BDZ8_9RHOO</name>